<dbReference type="GO" id="GO:0051301">
    <property type="term" value="P:cell division"/>
    <property type="evidence" value="ECO:0007669"/>
    <property type="project" value="UniProtKB-UniRule"/>
</dbReference>
<dbReference type="RefSeq" id="WP_070662738.1">
    <property type="nucleotide sequence ID" value="NZ_MSKM01000013.1"/>
</dbReference>
<dbReference type="GO" id="GO:0005886">
    <property type="term" value="C:plasma membrane"/>
    <property type="evidence" value="ECO:0007669"/>
    <property type="project" value="UniProtKB-SubCell"/>
</dbReference>
<evidence type="ECO:0000256" key="4">
    <source>
        <dbReference type="ARBA" id="ARBA00022989"/>
    </source>
</evidence>
<keyword evidence="5 7" id="KW-0472">Membrane</keyword>
<keyword evidence="2 7" id="KW-0132">Cell division</keyword>
<sequence>MALEKKSTTDDADKSSEKVSKKSSEKNSAKSAEKDKGSTKDSAASEKTEKKTTADKDSKKSSSSSKKKHPKRSGNPAKAAKALEEESRAAANRVSRTPKKIKDTASPRWYAPTMVTFLVIGLLWVVATYLFQGKYPLPYFVEHHVGDWLFNGNLYIGFLIMMSGFLGLLRWK</sequence>
<evidence type="ECO:0000256" key="6">
    <source>
        <dbReference type="ARBA" id="ARBA00023306"/>
    </source>
</evidence>
<name>A0A1Q8W0D6_9ACTO</name>
<dbReference type="Proteomes" id="UP000185772">
    <property type="component" value="Unassembled WGS sequence"/>
</dbReference>
<dbReference type="InterPro" id="IPR009619">
    <property type="entry name" value="CrgA"/>
</dbReference>
<comment type="function">
    <text evidence="7">Involved in cell division.</text>
</comment>
<evidence type="ECO:0000256" key="7">
    <source>
        <dbReference type="HAMAP-Rule" id="MF_00631"/>
    </source>
</evidence>
<comment type="similarity">
    <text evidence="7">Belongs to the CrgA family.</text>
</comment>
<organism evidence="9 10">
    <name type="scientific">Actinomyces oris</name>
    <dbReference type="NCBI Taxonomy" id="544580"/>
    <lineage>
        <taxon>Bacteria</taxon>
        <taxon>Bacillati</taxon>
        <taxon>Actinomycetota</taxon>
        <taxon>Actinomycetes</taxon>
        <taxon>Actinomycetales</taxon>
        <taxon>Actinomycetaceae</taxon>
        <taxon>Actinomyces</taxon>
    </lineage>
</organism>
<reference evidence="9 10" key="1">
    <citation type="submission" date="2016-12" db="EMBL/GenBank/DDBJ databases">
        <title>Genomic comparison of strains in the 'Actinomyces naeslundii' group.</title>
        <authorList>
            <person name="Mughal S.R."/>
            <person name="Do T."/>
            <person name="Gilbert S.C."/>
            <person name="Witherden E.A."/>
            <person name="Didelot X."/>
            <person name="Beighton D."/>
        </authorList>
    </citation>
    <scope>NUCLEOTIDE SEQUENCE [LARGE SCALE GENOMIC DNA]</scope>
    <source>
        <strain evidence="9 10">MMRCO6-1</strain>
    </source>
</reference>
<feature type="transmembrane region" description="Helical" evidence="7">
    <location>
        <begin position="152"/>
        <end position="171"/>
    </location>
</feature>
<feature type="region of interest" description="Disordered" evidence="8">
    <location>
        <begin position="1"/>
        <end position="99"/>
    </location>
</feature>
<gene>
    <name evidence="7" type="primary">crgA</name>
    <name evidence="9" type="ORF">BKH27_03915</name>
</gene>
<evidence type="ECO:0000313" key="9">
    <source>
        <dbReference type="EMBL" id="OLO54354.1"/>
    </source>
</evidence>
<evidence type="ECO:0000256" key="2">
    <source>
        <dbReference type="ARBA" id="ARBA00022618"/>
    </source>
</evidence>
<evidence type="ECO:0000313" key="10">
    <source>
        <dbReference type="Proteomes" id="UP000185772"/>
    </source>
</evidence>
<feature type="transmembrane region" description="Helical" evidence="7">
    <location>
        <begin position="109"/>
        <end position="132"/>
    </location>
</feature>
<keyword evidence="6 7" id="KW-0131">Cell cycle</keyword>
<dbReference type="Pfam" id="PF06781">
    <property type="entry name" value="CrgA"/>
    <property type="match status" value="1"/>
</dbReference>
<evidence type="ECO:0000256" key="5">
    <source>
        <dbReference type="ARBA" id="ARBA00023136"/>
    </source>
</evidence>
<dbReference type="AlphaFoldDB" id="A0A1Q8W0D6"/>
<evidence type="ECO:0000256" key="8">
    <source>
        <dbReference type="SAM" id="MobiDB-lite"/>
    </source>
</evidence>
<dbReference type="HAMAP" id="MF_00631">
    <property type="entry name" value="CrgA"/>
    <property type="match status" value="1"/>
</dbReference>
<keyword evidence="4 7" id="KW-1133">Transmembrane helix</keyword>
<protein>
    <recommendedName>
        <fullName evidence="7">Cell division protein CrgA</fullName>
    </recommendedName>
</protein>
<evidence type="ECO:0000256" key="3">
    <source>
        <dbReference type="ARBA" id="ARBA00022692"/>
    </source>
</evidence>
<comment type="caution">
    <text evidence="9">The sequence shown here is derived from an EMBL/GenBank/DDBJ whole genome shotgun (WGS) entry which is preliminary data.</text>
</comment>
<comment type="subcellular location">
    <subcellularLocation>
        <location evidence="7">Cell membrane</location>
        <topology evidence="7">Multi-pass membrane protein</topology>
    </subcellularLocation>
</comment>
<dbReference type="EMBL" id="MSKM01000013">
    <property type="protein sequence ID" value="OLO54354.1"/>
    <property type="molecule type" value="Genomic_DNA"/>
</dbReference>
<evidence type="ECO:0000256" key="1">
    <source>
        <dbReference type="ARBA" id="ARBA00022475"/>
    </source>
</evidence>
<keyword evidence="3 7" id="KW-0812">Transmembrane</keyword>
<accession>A0A1Q8W0D6</accession>
<proteinExistence type="inferred from homology"/>
<feature type="compositionally biased region" description="Basic and acidic residues" evidence="8">
    <location>
        <begin position="1"/>
        <end position="60"/>
    </location>
</feature>
<keyword evidence="1 7" id="KW-1003">Cell membrane</keyword>